<feature type="compositionally biased region" description="Polar residues" evidence="1">
    <location>
        <begin position="71"/>
        <end position="87"/>
    </location>
</feature>
<evidence type="ECO:0000313" key="3">
    <source>
        <dbReference type="Proteomes" id="UP000838412"/>
    </source>
</evidence>
<dbReference type="OrthoDB" id="9979772at2759"/>
<gene>
    <name evidence="2" type="primary">Hypp2734</name>
    <name evidence="2" type="ORF">BLAG_LOCUS18239</name>
</gene>
<feature type="region of interest" description="Disordered" evidence="1">
    <location>
        <begin position="102"/>
        <end position="126"/>
    </location>
</feature>
<evidence type="ECO:0000313" key="2">
    <source>
        <dbReference type="EMBL" id="CAH1263591.1"/>
    </source>
</evidence>
<sequence>MMASEDCASSPFHYVPCSPFLVTKAVPPSRHVPDVDHLRRKVADAVDSPFAIPHQEVPCTPSDNRIDARTSTDGALSPCSSQDTPGDQSVCGRHVRHAARKYGLSGKPSPGTKEIDLFSGENDIFA</sequence>
<proteinExistence type="predicted"/>
<dbReference type="AlphaFoldDB" id="A0A8J9ZWV7"/>
<protein>
    <submittedName>
        <fullName evidence="2">Hypp2734 protein</fullName>
    </submittedName>
</protein>
<dbReference type="Proteomes" id="UP000838412">
    <property type="component" value="Chromosome 4"/>
</dbReference>
<name>A0A8J9ZWV7_BRALA</name>
<dbReference type="EMBL" id="OV696689">
    <property type="protein sequence ID" value="CAH1263591.1"/>
    <property type="molecule type" value="Genomic_DNA"/>
</dbReference>
<evidence type="ECO:0000256" key="1">
    <source>
        <dbReference type="SAM" id="MobiDB-lite"/>
    </source>
</evidence>
<organism evidence="2 3">
    <name type="scientific">Branchiostoma lanceolatum</name>
    <name type="common">Common lancelet</name>
    <name type="synonym">Amphioxus lanceolatum</name>
    <dbReference type="NCBI Taxonomy" id="7740"/>
    <lineage>
        <taxon>Eukaryota</taxon>
        <taxon>Metazoa</taxon>
        <taxon>Chordata</taxon>
        <taxon>Cephalochordata</taxon>
        <taxon>Leptocardii</taxon>
        <taxon>Amphioxiformes</taxon>
        <taxon>Branchiostomatidae</taxon>
        <taxon>Branchiostoma</taxon>
    </lineage>
</organism>
<reference evidence="2" key="1">
    <citation type="submission" date="2022-01" db="EMBL/GenBank/DDBJ databases">
        <authorList>
            <person name="Braso-Vives M."/>
        </authorList>
    </citation>
    <scope>NUCLEOTIDE SEQUENCE</scope>
</reference>
<keyword evidence="3" id="KW-1185">Reference proteome</keyword>
<feature type="region of interest" description="Disordered" evidence="1">
    <location>
        <begin position="53"/>
        <end position="90"/>
    </location>
</feature>
<accession>A0A8J9ZWV7</accession>